<comment type="subcellular location">
    <subcellularLocation>
        <location evidence="1">Nucleus</location>
    </subcellularLocation>
</comment>
<evidence type="ECO:0000256" key="12">
    <source>
        <dbReference type="SAM" id="MobiDB-lite"/>
    </source>
</evidence>
<keyword evidence="5" id="KW-0238">DNA-binding</keyword>
<evidence type="ECO:0000313" key="13">
    <source>
        <dbReference type="Proteomes" id="UP001652642"/>
    </source>
</evidence>
<evidence type="ECO:0000256" key="7">
    <source>
        <dbReference type="ARBA" id="ARBA00023242"/>
    </source>
</evidence>
<gene>
    <name evidence="14" type="primary">TAF1D</name>
</gene>
<comment type="subunit">
    <text evidence="9">Component of the transcription factor SL1/TIF-IB complex, composed of TBP and at least TAF1A, TAF1B, TAF1C and TAF1D. Interacts with UBTF.</text>
</comment>
<dbReference type="Pfam" id="PF15333">
    <property type="entry name" value="TAF1D"/>
    <property type="match status" value="1"/>
</dbReference>
<comment type="function">
    <text evidence="8">Component of the transcription factor SL1/TIF-IB complex, which is involved in the assembly of the PIC (preinitiation complex) during RNA polymerase I-dependent transcription. The rate of PIC formation probably is primarily dependent on the rate of association of SL1/TIF-IB with the rDNA promoter. SL1/TIF-IB is involved in stabilization of nucleolar transcription factor 1/UBTF on rDNA. Formation of SL1/TIF-IB excludes the association of TBP with TFIID subunits.</text>
</comment>
<keyword evidence="4" id="KW-0805">Transcription regulation</keyword>
<evidence type="ECO:0000256" key="9">
    <source>
        <dbReference type="ARBA" id="ARBA00025940"/>
    </source>
</evidence>
<evidence type="ECO:0000256" key="3">
    <source>
        <dbReference type="ARBA" id="ARBA00022553"/>
    </source>
</evidence>
<evidence type="ECO:0000256" key="11">
    <source>
        <dbReference type="ARBA" id="ARBA00032499"/>
    </source>
</evidence>
<keyword evidence="7" id="KW-0539">Nucleus</keyword>
<accession>A0ABM5FWA2</accession>
<keyword evidence="13" id="KW-1185">Reference proteome</keyword>
<organism evidence="13 14">
    <name type="scientific">Pogona vitticeps</name>
    <name type="common">central bearded dragon</name>
    <dbReference type="NCBI Taxonomy" id="103695"/>
    <lineage>
        <taxon>Eukaryota</taxon>
        <taxon>Metazoa</taxon>
        <taxon>Chordata</taxon>
        <taxon>Craniata</taxon>
        <taxon>Vertebrata</taxon>
        <taxon>Euteleostomi</taxon>
        <taxon>Lepidosauria</taxon>
        <taxon>Squamata</taxon>
        <taxon>Bifurcata</taxon>
        <taxon>Unidentata</taxon>
        <taxon>Episquamata</taxon>
        <taxon>Toxicofera</taxon>
        <taxon>Iguania</taxon>
        <taxon>Acrodonta</taxon>
        <taxon>Agamidae</taxon>
        <taxon>Amphibolurinae</taxon>
        <taxon>Pogona</taxon>
    </lineage>
</organism>
<dbReference type="RefSeq" id="XP_072849692.1">
    <property type="nucleotide sequence ID" value="XM_072993591.1"/>
</dbReference>
<keyword evidence="3" id="KW-0597">Phosphoprotein</keyword>
<dbReference type="GeneID" id="110091262"/>
<dbReference type="Proteomes" id="UP001652642">
    <property type="component" value="Chromosome 3"/>
</dbReference>
<feature type="region of interest" description="Disordered" evidence="12">
    <location>
        <begin position="223"/>
        <end position="248"/>
    </location>
</feature>
<evidence type="ECO:0000256" key="2">
    <source>
        <dbReference type="ARBA" id="ARBA00018992"/>
    </source>
</evidence>
<evidence type="ECO:0000256" key="6">
    <source>
        <dbReference type="ARBA" id="ARBA00023163"/>
    </source>
</evidence>
<feature type="region of interest" description="Disordered" evidence="12">
    <location>
        <begin position="1"/>
        <end position="50"/>
    </location>
</feature>
<proteinExistence type="predicted"/>
<evidence type="ECO:0000256" key="8">
    <source>
        <dbReference type="ARBA" id="ARBA00025110"/>
    </source>
</evidence>
<reference evidence="14" key="1">
    <citation type="submission" date="2025-08" db="UniProtKB">
        <authorList>
            <consortium name="RefSeq"/>
        </authorList>
    </citation>
    <scope>IDENTIFICATION</scope>
</reference>
<sequence>MADTSETETSLSDDAEDFRNGSSTQPLLQLETCSTRSVPDSEVADAGLHALEHTTQKVNSTNHGGWSPENTLNREAAAGSSAGTGKSAGPVKFPKPKLDLRALFDYHSRRRQYRLRKRLEAARGTGCKGPRNYTKRLRVKLTRAERRRRYNDRGYQFPFVQKLYRIKHLPLKLVCLYEQGALEGYFKYIKMLKYEHHLKKSLKELDAGEELENECLESRKYKYLDDDGPLSPIEETNGDDQKADSGEEDIGVEIVDKSSFILSSTIPKKKKSKKLD</sequence>
<protein>
    <recommendedName>
        <fullName evidence="2">TATA box-binding protein-associated factor RNA polymerase I subunit D</fullName>
    </recommendedName>
    <alternativeName>
        <fullName evidence="11">TATA box-binding protein-associated factor 1D</fullName>
    </alternativeName>
    <alternativeName>
        <fullName evidence="10">Transcription initiation factor SL1/TIF-IB subunit D</fullName>
    </alternativeName>
</protein>
<dbReference type="PANTHER" id="PTHR14562:SF3">
    <property type="entry name" value="TATA BOX-BINDING PROTEIN-ASSOCIATED FACTOR RNA POLYMERASE I SUBUNIT D"/>
    <property type="match status" value="1"/>
</dbReference>
<dbReference type="PANTHER" id="PTHR14562">
    <property type="entry name" value="TATA BOX-BINDING PROTEIN ASSOCIATED FACTOR RNA POLYMERASE I SUBUNIT D"/>
    <property type="match status" value="1"/>
</dbReference>
<evidence type="ECO:0000256" key="10">
    <source>
        <dbReference type="ARBA" id="ARBA00030353"/>
    </source>
</evidence>
<evidence type="ECO:0000313" key="14">
    <source>
        <dbReference type="RefSeq" id="XP_072849692.1"/>
    </source>
</evidence>
<evidence type="ECO:0000256" key="5">
    <source>
        <dbReference type="ARBA" id="ARBA00023125"/>
    </source>
</evidence>
<name>A0ABM5FWA2_9SAUR</name>
<keyword evidence="6" id="KW-0804">Transcription</keyword>
<dbReference type="InterPro" id="IPR027976">
    <property type="entry name" value="TAF1D"/>
</dbReference>
<evidence type="ECO:0000256" key="4">
    <source>
        <dbReference type="ARBA" id="ARBA00023015"/>
    </source>
</evidence>
<evidence type="ECO:0000256" key="1">
    <source>
        <dbReference type="ARBA" id="ARBA00004123"/>
    </source>
</evidence>
<feature type="compositionally biased region" description="Polar residues" evidence="12">
    <location>
        <begin position="20"/>
        <end position="38"/>
    </location>
</feature>